<dbReference type="Pfam" id="PF00440">
    <property type="entry name" value="TetR_N"/>
    <property type="match status" value="1"/>
</dbReference>
<reference evidence="7 10" key="3">
    <citation type="submission" date="2020-08" db="EMBL/GenBank/DDBJ databases">
        <title>Genomic Encyclopedia of Type Strains, Phase III (KMG-III): the genomes of soil and plant-associated and newly described type strains.</title>
        <authorList>
            <person name="Whitman W."/>
        </authorList>
    </citation>
    <scope>NUCLEOTIDE SEQUENCE [LARGE SCALE GENOMIC DNA]</scope>
    <source>
        <strain evidence="7 10">CECT 3259</strain>
    </source>
</reference>
<reference evidence="8" key="1">
    <citation type="submission" date="2015-07" db="EMBL/GenBank/DDBJ databases">
        <authorList>
            <person name="Noorani M."/>
        </authorList>
    </citation>
    <scope>NUCLEOTIDE SEQUENCE [LARGE SCALE GENOMIC DNA]</scope>
    <source>
        <strain evidence="8">ATCC 27428</strain>
    </source>
</reference>
<dbReference type="PANTHER" id="PTHR30055">
    <property type="entry name" value="HTH-TYPE TRANSCRIPTIONAL REGULATOR RUTR"/>
    <property type="match status" value="1"/>
</dbReference>
<dbReference type="Proteomes" id="UP000235945">
    <property type="component" value="Unassembled WGS sequence"/>
</dbReference>
<evidence type="ECO:0000259" key="6">
    <source>
        <dbReference type="PROSITE" id="PS50977"/>
    </source>
</evidence>
<evidence type="ECO:0000256" key="2">
    <source>
        <dbReference type="ARBA" id="ARBA00023125"/>
    </source>
</evidence>
<evidence type="ECO:0000313" key="9">
    <source>
        <dbReference type="Proteomes" id="UP000235945"/>
    </source>
</evidence>
<sequence length="225" mass="24609">MPAAQQEPAAGRPRRGMAEKRQAITRAARTVFARDGFSRASVDAIAAEAGVSKRTIYNHFQDKEELFRSVVIESAGSVTTWHRMMVERHLGKITDLERDLTSFAFDWASPPPEFADHFALVRQIHAEASHLEPAVIEAWQEAGPRPAFRQLAHRLGELAEEGLLDIDDAGVAARHFALLAVSDVSQGSFFGAVKMPETEIDAIVSGGVHAFLRLYGPAGAARRTP</sequence>
<evidence type="ECO:0000256" key="4">
    <source>
        <dbReference type="PROSITE-ProRule" id="PRU00335"/>
    </source>
</evidence>
<dbReference type="PANTHER" id="PTHR30055:SF146">
    <property type="entry name" value="HTH-TYPE TRANSCRIPTIONAL DUAL REGULATOR CECR"/>
    <property type="match status" value="1"/>
</dbReference>
<dbReference type="PRINTS" id="PR00455">
    <property type="entry name" value="HTHTETR"/>
</dbReference>
<dbReference type="EMBL" id="LGUI01000012">
    <property type="protein sequence ID" value="PNE30400.1"/>
    <property type="molecule type" value="Genomic_DNA"/>
</dbReference>
<dbReference type="AlphaFoldDB" id="A0A2N8NNQ0"/>
<evidence type="ECO:0000313" key="8">
    <source>
        <dbReference type="EMBL" id="PNE30400.1"/>
    </source>
</evidence>
<keyword evidence="2 4" id="KW-0238">DNA-binding</keyword>
<evidence type="ECO:0000313" key="10">
    <source>
        <dbReference type="Proteomes" id="UP000528608"/>
    </source>
</evidence>
<protein>
    <submittedName>
        <fullName evidence="7">AcrR family transcriptional regulator</fullName>
    </submittedName>
    <submittedName>
        <fullName evidence="8">TetR family transcriptional regulator</fullName>
    </submittedName>
</protein>
<dbReference type="PROSITE" id="PS01081">
    <property type="entry name" value="HTH_TETR_1"/>
    <property type="match status" value="1"/>
</dbReference>
<dbReference type="PROSITE" id="PS50977">
    <property type="entry name" value="HTH_TETR_2"/>
    <property type="match status" value="1"/>
</dbReference>
<dbReference type="InterPro" id="IPR001647">
    <property type="entry name" value="HTH_TetR"/>
</dbReference>
<keyword evidence="3" id="KW-0804">Transcription</keyword>
<dbReference type="Gene3D" id="1.10.357.10">
    <property type="entry name" value="Tetracycline Repressor, domain 2"/>
    <property type="match status" value="1"/>
</dbReference>
<dbReference type="Proteomes" id="UP000528608">
    <property type="component" value="Unassembled WGS sequence"/>
</dbReference>
<dbReference type="InterPro" id="IPR023772">
    <property type="entry name" value="DNA-bd_HTH_TetR-type_CS"/>
</dbReference>
<dbReference type="GO" id="GO:0000976">
    <property type="term" value="F:transcription cis-regulatory region binding"/>
    <property type="evidence" value="ECO:0007669"/>
    <property type="project" value="TreeGrafter"/>
</dbReference>
<dbReference type="FunFam" id="1.10.10.60:FF:000141">
    <property type="entry name" value="TetR family transcriptional regulator"/>
    <property type="match status" value="1"/>
</dbReference>
<name>A0A2N8NNQ0_STREU</name>
<evidence type="ECO:0000313" key="7">
    <source>
        <dbReference type="EMBL" id="MBB5116680.1"/>
    </source>
</evidence>
<keyword evidence="1" id="KW-0805">Transcription regulation</keyword>
<organism evidence="8 9">
    <name type="scientific">Streptomyces eurocidicus</name>
    <name type="common">Streptoverticillium eurocidicus</name>
    <dbReference type="NCBI Taxonomy" id="66423"/>
    <lineage>
        <taxon>Bacteria</taxon>
        <taxon>Bacillati</taxon>
        <taxon>Actinomycetota</taxon>
        <taxon>Actinomycetes</taxon>
        <taxon>Kitasatosporales</taxon>
        <taxon>Streptomycetaceae</taxon>
        <taxon>Streptomyces</taxon>
    </lineage>
</organism>
<dbReference type="InterPro" id="IPR009057">
    <property type="entry name" value="Homeodomain-like_sf"/>
</dbReference>
<comment type="caution">
    <text evidence="8">The sequence shown here is derived from an EMBL/GenBank/DDBJ whole genome shotgun (WGS) entry which is preliminary data.</text>
</comment>
<reference evidence="9" key="2">
    <citation type="submission" date="2015-07" db="EMBL/GenBank/DDBJ databases">
        <authorList>
            <person name="Graham D.E."/>
            <person name="Giannone R.J."/>
            <person name="Gulvik C.A."/>
            <person name="Hettich R.L."/>
            <person name="Klingeman D.M."/>
            <person name="Mahan K.M."/>
            <person name="Parry R.J."/>
            <person name="Spain J.C."/>
        </authorList>
    </citation>
    <scope>NUCLEOTIDE SEQUENCE [LARGE SCALE GENOMIC DNA]</scope>
    <source>
        <strain evidence="9">ATCC 27428</strain>
    </source>
</reference>
<dbReference type="Gene3D" id="1.10.10.60">
    <property type="entry name" value="Homeodomain-like"/>
    <property type="match status" value="1"/>
</dbReference>
<feature type="DNA-binding region" description="H-T-H motif" evidence="4">
    <location>
        <begin position="41"/>
        <end position="60"/>
    </location>
</feature>
<keyword evidence="9" id="KW-1185">Reference proteome</keyword>
<dbReference type="EMBL" id="JACHJF010000001">
    <property type="protein sequence ID" value="MBB5116680.1"/>
    <property type="molecule type" value="Genomic_DNA"/>
</dbReference>
<dbReference type="InterPro" id="IPR050109">
    <property type="entry name" value="HTH-type_TetR-like_transc_reg"/>
</dbReference>
<evidence type="ECO:0000256" key="5">
    <source>
        <dbReference type="SAM" id="MobiDB-lite"/>
    </source>
</evidence>
<gene>
    <name evidence="8" type="ORF">AF335_29510</name>
    <name evidence="7" type="ORF">FHS36_000078</name>
</gene>
<dbReference type="GO" id="GO:0003700">
    <property type="term" value="F:DNA-binding transcription factor activity"/>
    <property type="evidence" value="ECO:0007669"/>
    <property type="project" value="TreeGrafter"/>
</dbReference>
<dbReference type="SUPFAM" id="SSF46689">
    <property type="entry name" value="Homeodomain-like"/>
    <property type="match status" value="1"/>
</dbReference>
<feature type="domain" description="HTH tetR-type" evidence="6">
    <location>
        <begin position="18"/>
        <end position="78"/>
    </location>
</feature>
<feature type="region of interest" description="Disordered" evidence="5">
    <location>
        <begin position="1"/>
        <end position="20"/>
    </location>
</feature>
<dbReference type="Pfam" id="PF14246">
    <property type="entry name" value="TetR_C_7"/>
    <property type="match status" value="1"/>
</dbReference>
<proteinExistence type="predicted"/>
<evidence type="ECO:0000256" key="3">
    <source>
        <dbReference type="ARBA" id="ARBA00023163"/>
    </source>
</evidence>
<accession>A0A2N8NNQ0</accession>
<dbReference type="RefSeq" id="WP_228773083.1">
    <property type="nucleotide sequence ID" value="NZ_JACHJF010000001.1"/>
</dbReference>
<dbReference type="GO" id="GO:0045892">
    <property type="term" value="P:negative regulation of DNA-templated transcription"/>
    <property type="evidence" value="ECO:0007669"/>
    <property type="project" value="UniProtKB-ARBA"/>
</dbReference>
<evidence type="ECO:0000256" key="1">
    <source>
        <dbReference type="ARBA" id="ARBA00023015"/>
    </source>
</evidence>
<dbReference type="InterPro" id="IPR039536">
    <property type="entry name" value="TetR_C_Proteobacteria"/>
</dbReference>